<protein>
    <recommendedName>
        <fullName evidence="3">IS6 family transposase</fullName>
    </recommendedName>
</protein>
<dbReference type="EMBL" id="JBHLYW010000009">
    <property type="protein sequence ID" value="MFC0077745.1"/>
    <property type="molecule type" value="Genomic_DNA"/>
</dbReference>
<proteinExistence type="predicted"/>
<sequence>MNTTGRCYPKAIILRPVYLKLRFRLSYRDVKEIMTMHGIEVDRATIQRWVFKFALLIELELNSTWIITFSFHFNEDK</sequence>
<keyword evidence="2" id="KW-1185">Reference proteome</keyword>
<accession>A0ABV6BQN5</accession>
<evidence type="ECO:0008006" key="3">
    <source>
        <dbReference type="Google" id="ProtNLM"/>
    </source>
</evidence>
<evidence type="ECO:0000313" key="1">
    <source>
        <dbReference type="EMBL" id="MFC0077745.1"/>
    </source>
</evidence>
<organism evidence="1 2">
    <name type="scientific">Flavobacterium procerum</name>
    <dbReference type="NCBI Taxonomy" id="1455569"/>
    <lineage>
        <taxon>Bacteria</taxon>
        <taxon>Pseudomonadati</taxon>
        <taxon>Bacteroidota</taxon>
        <taxon>Flavobacteriia</taxon>
        <taxon>Flavobacteriales</taxon>
        <taxon>Flavobacteriaceae</taxon>
        <taxon>Flavobacterium</taxon>
    </lineage>
</organism>
<dbReference type="Proteomes" id="UP001589734">
    <property type="component" value="Unassembled WGS sequence"/>
</dbReference>
<dbReference type="RefSeq" id="WP_379686651.1">
    <property type="nucleotide sequence ID" value="NZ_JBHLYW010000009.1"/>
</dbReference>
<name>A0ABV6BQN5_9FLAO</name>
<reference evidence="1 2" key="1">
    <citation type="submission" date="2024-09" db="EMBL/GenBank/DDBJ databases">
        <authorList>
            <person name="Sun Q."/>
            <person name="Mori K."/>
        </authorList>
    </citation>
    <scope>NUCLEOTIDE SEQUENCE [LARGE SCALE GENOMIC DNA]</scope>
    <source>
        <strain evidence="1 2">CGMCC 1.12926</strain>
    </source>
</reference>
<comment type="caution">
    <text evidence="1">The sequence shown here is derived from an EMBL/GenBank/DDBJ whole genome shotgun (WGS) entry which is preliminary data.</text>
</comment>
<gene>
    <name evidence="1" type="ORF">ACFFLS_11910</name>
</gene>
<evidence type="ECO:0000313" key="2">
    <source>
        <dbReference type="Proteomes" id="UP001589734"/>
    </source>
</evidence>